<keyword evidence="3 6" id="KW-0812">Transmembrane</keyword>
<dbReference type="EMBL" id="KN847501">
    <property type="protein sequence ID" value="KIW10046.1"/>
    <property type="molecule type" value="Genomic_DNA"/>
</dbReference>
<dbReference type="Pfam" id="PF07690">
    <property type="entry name" value="MFS_1"/>
    <property type="match status" value="1"/>
</dbReference>
<keyword evidence="9" id="KW-1185">Reference proteome</keyword>
<dbReference type="SUPFAM" id="SSF103473">
    <property type="entry name" value="MFS general substrate transporter"/>
    <property type="match status" value="1"/>
</dbReference>
<feature type="transmembrane region" description="Helical" evidence="6">
    <location>
        <begin position="86"/>
        <end position="107"/>
    </location>
</feature>
<dbReference type="GO" id="GO:0022857">
    <property type="term" value="F:transmembrane transporter activity"/>
    <property type="evidence" value="ECO:0007669"/>
    <property type="project" value="InterPro"/>
</dbReference>
<dbReference type="PANTHER" id="PTHR43791:SF5">
    <property type="entry name" value="MAJOR FACILITATOR SUPERFAMILY (MFS) PROFILE DOMAIN-CONTAINING PROTEIN"/>
    <property type="match status" value="1"/>
</dbReference>
<feature type="domain" description="Major facilitator superfamily (MFS) profile" evidence="7">
    <location>
        <begin position="48"/>
        <end position="459"/>
    </location>
</feature>
<keyword evidence="4 6" id="KW-1133">Transmembrane helix</keyword>
<dbReference type="InterPro" id="IPR036259">
    <property type="entry name" value="MFS_trans_sf"/>
</dbReference>
<keyword evidence="5 6" id="KW-0472">Membrane</keyword>
<feature type="transmembrane region" description="Helical" evidence="6">
    <location>
        <begin position="175"/>
        <end position="196"/>
    </location>
</feature>
<dbReference type="InterPro" id="IPR011701">
    <property type="entry name" value="MFS"/>
</dbReference>
<feature type="transmembrane region" description="Helical" evidence="6">
    <location>
        <begin position="48"/>
        <end position="66"/>
    </location>
</feature>
<feature type="transmembrane region" description="Helical" evidence="6">
    <location>
        <begin position="405"/>
        <end position="425"/>
    </location>
</feature>
<dbReference type="PROSITE" id="PS50850">
    <property type="entry name" value="MFS"/>
    <property type="match status" value="1"/>
</dbReference>
<reference evidence="8 9" key="1">
    <citation type="submission" date="2015-01" db="EMBL/GenBank/DDBJ databases">
        <title>The Genome Sequence of Exophiala spinifera CBS89968.</title>
        <authorList>
            <consortium name="The Broad Institute Genomics Platform"/>
            <person name="Cuomo C."/>
            <person name="de Hoog S."/>
            <person name="Gorbushina A."/>
            <person name="Stielow B."/>
            <person name="Teixiera M."/>
            <person name="Abouelleil A."/>
            <person name="Chapman S.B."/>
            <person name="Priest M."/>
            <person name="Young S.K."/>
            <person name="Wortman J."/>
            <person name="Nusbaum C."/>
            <person name="Birren B."/>
        </authorList>
    </citation>
    <scope>NUCLEOTIDE SEQUENCE [LARGE SCALE GENOMIC DNA]</scope>
    <source>
        <strain evidence="8 9">CBS 89968</strain>
    </source>
</reference>
<evidence type="ECO:0000256" key="1">
    <source>
        <dbReference type="ARBA" id="ARBA00004141"/>
    </source>
</evidence>
<feature type="transmembrane region" description="Helical" evidence="6">
    <location>
        <begin position="320"/>
        <end position="337"/>
    </location>
</feature>
<organism evidence="8 9">
    <name type="scientific">Exophiala spinifera</name>
    <dbReference type="NCBI Taxonomy" id="91928"/>
    <lineage>
        <taxon>Eukaryota</taxon>
        <taxon>Fungi</taxon>
        <taxon>Dikarya</taxon>
        <taxon>Ascomycota</taxon>
        <taxon>Pezizomycotina</taxon>
        <taxon>Eurotiomycetes</taxon>
        <taxon>Chaetothyriomycetidae</taxon>
        <taxon>Chaetothyriales</taxon>
        <taxon>Herpotrichiellaceae</taxon>
        <taxon>Exophiala</taxon>
    </lineage>
</organism>
<evidence type="ECO:0000256" key="6">
    <source>
        <dbReference type="SAM" id="Phobius"/>
    </source>
</evidence>
<feature type="transmembrane region" description="Helical" evidence="6">
    <location>
        <begin position="278"/>
        <end position="300"/>
    </location>
</feature>
<feature type="transmembrane region" description="Helical" evidence="6">
    <location>
        <begin position="431"/>
        <end position="453"/>
    </location>
</feature>
<feature type="transmembrane region" description="Helical" evidence="6">
    <location>
        <begin position="208"/>
        <end position="228"/>
    </location>
</feature>
<dbReference type="PANTHER" id="PTHR43791">
    <property type="entry name" value="PERMEASE-RELATED"/>
    <property type="match status" value="1"/>
</dbReference>
<sequence length="490" mass="53648">MSSDEKPMSELPIHIEKGAKLEPDSVEVTDQGNLAIEKALNRKYDFRILPCLFLLYFFSFMDRASIGNASIAGLNVDLKLRGQSYSVALALFFVCYMIVDIPAGLLFKIIGPRAFLCISIFCFGTCTICLGFVKNASQLYAIRCLLGLFEGGLTPCISIYMGMFYSPTNIQRRLAFYYCAAPLSGAVGGLLASGLGKINVGSYRAWPWIFFVEGTISILVGALCFFILPNMPGQSRFLTEEEREVARVRSGKISNTVDVNHEKEKFSWKAVKQGFQDWNAVLLAIISVGTYCNVYAYSLFSPAIIKGFGYSTIRSQLLSVPPYVFGAICVFATSFASDHLRVRGPFVMGPCCVEVIGWIIQMTCNGVGVRYFGLFLIAGSIYPAINSTSSWLIGNLQPHYVRATGISFAVAMGTIGGIISTFTYANAKGDVANGVELAMAVLVIALTGLLMWINRAENKLRARGGRDYRLNQGQSAEQLGSRHPAYVLSL</sequence>
<dbReference type="GO" id="GO:0016020">
    <property type="term" value="C:membrane"/>
    <property type="evidence" value="ECO:0007669"/>
    <property type="project" value="UniProtKB-SubCell"/>
</dbReference>
<evidence type="ECO:0000256" key="5">
    <source>
        <dbReference type="ARBA" id="ARBA00023136"/>
    </source>
</evidence>
<evidence type="ECO:0000256" key="4">
    <source>
        <dbReference type="ARBA" id="ARBA00022989"/>
    </source>
</evidence>
<keyword evidence="2" id="KW-0813">Transport</keyword>
<dbReference type="AlphaFoldDB" id="A0A0D1Y560"/>
<evidence type="ECO:0000259" key="7">
    <source>
        <dbReference type="PROSITE" id="PS50850"/>
    </source>
</evidence>
<feature type="transmembrane region" description="Helical" evidence="6">
    <location>
        <begin position="372"/>
        <end position="393"/>
    </location>
</feature>
<evidence type="ECO:0000313" key="9">
    <source>
        <dbReference type="Proteomes" id="UP000053328"/>
    </source>
</evidence>
<dbReference type="OrthoDB" id="2985014at2759"/>
<dbReference type="Gene3D" id="1.20.1250.20">
    <property type="entry name" value="MFS general substrate transporter like domains"/>
    <property type="match status" value="2"/>
</dbReference>
<proteinExistence type="predicted"/>
<evidence type="ECO:0000313" key="8">
    <source>
        <dbReference type="EMBL" id="KIW10046.1"/>
    </source>
</evidence>
<name>A0A0D1Y560_9EURO</name>
<feature type="transmembrane region" description="Helical" evidence="6">
    <location>
        <begin position="344"/>
        <end position="360"/>
    </location>
</feature>
<dbReference type="FunFam" id="1.20.1250.20:FF:000013">
    <property type="entry name" value="MFS general substrate transporter"/>
    <property type="match status" value="1"/>
</dbReference>
<gene>
    <name evidence="8" type="ORF">PV08_11822</name>
</gene>
<comment type="subcellular location">
    <subcellularLocation>
        <location evidence="1">Membrane</location>
        <topology evidence="1">Multi-pass membrane protein</topology>
    </subcellularLocation>
</comment>
<feature type="transmembrane region" description="Helical" evidence="6">
    <location>
        <begin position="114"/>
        <end position="133"/>
    </location>
</feature>
<accession>A0A0D1Y560</accession>
<evidence type="ECO:0000256" key="2">
    <source>
        <dbReference type="ARBA" id="ARBA00022448"/>
    </source>
</evidence>
<evidence type="ECO:0000256" key="3">
    <source>
        <dbReference type="ARBA" id="ARBA00022692"/>
    </source>
</evidence>
<protein>
    <recommendedName>
        <fullName evidence="7">Major facilitator superfamily (MFS) profile domain-containing protein</fullName>
    </recommendedName>
</protein>
<dbReference type="GeneID" id="27338905"/>
<dbReference type="InterPro" id="IPR020846">
    <property type="entry name" value="MFS_dom"/>
</dbReference>
<dbReference type="FunFam" id="1.20.1250.20:FF:000018">
    <property type="entry name" value="MFS transporter permease"/>
    <property type="match status" value="1"/>
</dbReference>
<feature type="transmembrane region" description="Helical" evidence="6">
    <location>
        <begin position="139"/>
        <end position="163"/>
    </location>
</feature>
<dbReference type="RefSeq" id="XP_016230262.1">
    <property type="nucleotide sequence ID" value="XM_016386130.1"/>
</dbReference>
<dbReference type="HOGENOM" id="CLU_001265_0_1_1"/>
<dbReference type="Proteomes" id="UP000053328">
    <property type="component" value="Unassembled WGS sequence"/>
</dbReference>
<dbReference type="VEuPathDB" id="FungiDB:PV08_11822"/>